<dbReference type="Gene3D" id="1.10.472.10">
    <property type="entry name" value="Cyclin-like"/>
    <property type="match status" value="1"/>
</dbReference>
<evidence type="ECO:0000256" key="1">
    <source>
        <dbReference type="SAM" id="MobiDB-lite"/>
    </source>
</evidence>
<dbReference type="SUPFAM" id="SSF47954">
    <property type="entry name" value="Cyclin-like"/>
    <property type="match status" value="1"/>
</dbReference>
<evidence type="ECO:0000313" key="3">
    <source>
        <dbReference type="EMBL" id="AGR65692.1"/>
    </source>
</evidence>
<reference evidence="3" key="1">
    <citation type="submission" date="2013-05" db="EMBL/GenBank/DDBJ databases">
        <authorList>
            <person name="Bing C."/>
            <person name="Lin H."/>
            <person name="Feng Y."/>
        </authorList>
    </citation>
    <scope>NUCLEOTIDE SEQUENCE</scope>
</reference>
<feature type="region of interest" description="Disordered" evidence="1">
    <location>
        <begin position="1"/>
        <end position="57"/>
    </location>
</feature>
<evidence type="ECO:0000259" key="2">
    <source>
        <dbReference type="Pfam" id="PF00134"/>
    </source>
</evidence>
<dbReference type="Pfam" id="PF00134">
    <property type="entry name" value="Cyclin_N"/>
    <property type="match status" value="1"/>
</dbReference>
<sequence>MEFVTNESSSMSIDEPEESVSMDVVTKELSSMSVEEQQAYSSSQMRRRQSYEDASDAQPYSEYVNDIYPYMLKLEAAHPIKRRYLDDSKTLNPAMRATLIDWLIEVHKHFQLLQETLDRVMRTQVMLSYIQST</sequence>
<accession>S5N912</accession>
<protein>
    <submittedName>
        <fullName evidence="3">Cyclin B</fullName>
    </submittedName>
</protein>
<feature type="compositionally biased region" description="Polar residues" evidence="1">
    <location>
        <begin position="1"/>
        <end position="12"/>
    </location>
</feature>
<organism evidence="3">
    <name type="scientific">Artemia sinica</name>
    <dbReference type="NCBI Taxonomy" id="112780"/>
    <lineage>
        <taxon>Eukaryota</taxon>
        <taxon>Metazoa</taxon>
        <taxon>Ecdysozoa</taxon>
        <taxon>Arthropoda</taxon>
        <taxon>Crustacea</taxon>
        <taxon>Branchiopoda</taxon>
        <taxon>Anostraca</taxon>
        <taxon>Artemiidae</taxon>
        <taxon>Artemia</taxon>
    </lineage>
</organism>
<dbReference type="InterPro" id="IPR036915">
    <property type="entry name" value="Cyclin-like_sf"/>
</dbReference>
<feature type="domain" description="Cyclin N-terminal" evidence="2">
    <location>
        <begin position="66"/>
        <end position="117"/>
    </location>
</feature>
<proteinExistence type="evidence at transcript level"/>
<dbReference type="InterPro" id="IPR006671">
    <property type="entry name" value="Cyclin_N"/>
</dbReference>
<dbReference type="AlphaFoldDB" id="S5N912"/>
<dbReference type="EMBL" id="KF149987">
    <property type="protein sequence ID" value="AGR65692.1"/>
    <property type="molecule type" value="mRNA"/>
</dbReference>
<name>S5N912_9CRUS</name>